<dbReference type="EMBL" id="CP058708">
    <property type="protein sequence ID" value="QLH51673.1"/>
    <property type="molecule type" value="Genomic_DNA"/>
</dbReference>
<accession>A0A7D5NEN1</accession>
<feature type="region of interest" description="Disordered" evidence="1">
    <location>
        <begin position="1"/>
        <end position="27"/>
    </location>
</feature>
<gene>
    <name evidence="2" type="ORF">HWD57_19130</name>
</gene>
<evidence type="ECO:0000313" key="3">
    <source>
        <dbReference type="Proteomes" id="UP000509684"/>
    </source>
</evidence>
<dbReference type="Proteomes" id="UP000509684">
    <property type="component" value="Chromosome"/>
</dbReference>
<dbReference type="KEGG" id="acog:HWD57_19130"/>
<evidence type="ECO:0000256" key="1">
    <source>
        <dbReference type="SAM" id="MobiDB-lite"/>
    </source>
</evidence>
<proteinExistence type="predicted"/>
<reference evidence="2 3" key="1">
    <citation type="journal article" date="2019" name="Microbiome">
        <title>Annotated bacterial chromosomes from frame-shift-corrected long-read metagenomic data.</title>
        <authorList>
            <person name="Arumugam K."/>
            <person name="Bagci C."/>
            <person name="Bessarab I."/>
            <person name="Beier S."/>
            <person name="Buchfink B."/>
            <person name="Gorska A."/>
            <person name="Qiu G."/>
            <person name="Huson D.H."/>
            <person name="Williams R.B.H."/>
        </authorList>
    </citation>
    <scope>NUCLEOTIDE SEQUENCE [LARGE SCALE GENOMIC DNA]</scope>
    <source>
        <strain evidence="2">SSA1</strain>
    </source>
</reference>
<sequence length="233" mass="25935">MEPNRDQAKERPTDQLEPFDPQKHWDADSTPPVFAAISRELGELLPGIGARTPEIEAAIVLASLMHDVAYYYGGSRSEKKAADELFSKQIPFFASLLNQETVQEAKVTAFVDKLAVTIGGGPPFQKDYSWSFGFEKAQRGYTELDPTEAMKIRCRAQYVFVKVVRKIAVQKFELSDVLRKKLAAAGSGYREELKDAVVRLAKELTRLEFRGVPGLSGEGKAGLRPTDEVMPPR</sequence>
<evidence type="ECO:0000313" key="2">
    <source>
        <dbReference type="EMBL" id="QLH51673.1"/>
    </source>
</evidence>
<name>A0A7D5NEN1_9PROT</name>
<protein>
    <submittedName>
        <fullName evidence="2">Uncharacterized protein</fullName>
    </submittedName>
</protein>
<dbReference type="AlphaFoldDB" id="A0A7D5NEN1"/>
<organism evidence="2 3">
    <name type="scientific">Candidatus Accumulibacter cognatus</name>
    <dbReference type="NCBI Taxonomy" id="2954383"/>
    <lineage>
        <taxon>Bacteria</taxon>
        <taxon>Pseudomonadati</taxon>
        <taxon>Pseudomonadota</taxon>
        <taxon>Betaproteobacteria</taxon>
        <taxon>Candidatus Accumulibacter</taxon>
    </lineage>
</organism>